<name>A0ABP7IWT7_9PSEU</name>
<evidence type="ECO:0000313" key="3">
    <source>
        <dbReference type="Proteomes" id="UP001501624"/>
    </source>
</evidence>
<feature type="region of interest" description="Disordered" evidence="1">
    <location>
        <begin position="65"/>
        <end position="104"/>
    </location>
</feature>
<reference evidence="3" key="1">
    <citation type="journal article" date="2019" name="Int. J. Syst. Evol. Microbiol.">
        <title>The Global Catalogue of Microorganisms (GCM) 10K type strain sequencing project: providing services to taxonomists for standard genome sequencing and annotation.</title>
        <authorList>
            <consortium name="The Broad Institute Genomics Platform"/>
            <consortium name="The Broad Institute Genome Sequencing Center for Infectious Disease"/>
            <person name="Wu L."/>
            <person name="Ma J."/>
        </authorList>
    </citation>
    <scope>NUCLEOTIDE SEQUENCE [LARGE SCALE GENOMIC DNA]</scope>
    <source>
        <strain evidence="3">JCM 17017</strain>
    </source>
</reference>
<sequence length="104" mass="11558">MAEKKVETLTTKQVAEALDTTPRELRVFLRASEHYDNAGSGGRYAFQAKDLGPMKTRFTTWKKEREEARKAAAEKAAAEAQADDAETTEEAETPTPARRARKTA</sequence>
<dbReference type="Proteomes" id="UP001501624">
    <property type="component" value="Unassembled WGS sequence"/>
</dbReference>
<dbReference type="EMBL" id="BAABCM010000008">
    <property type="protein sequence ID" value="GAA3829081.1"/>
    <property type="molecule type" value="Genomic_DNA"/>
</dbReference>
<accession>A0ABP7IWT7</accession>
<feature type="compositionally biased region" description="Basic and acidic residues" evidence="1">
    <location>
        <begin position="65"/>
        <end position="77"/>
    </location>
</feature>
<comment type="caution">
    <text evidence="2">The sequence shown here is derived from an EMBL/GenBank/DDBJ whole genome shotgun (WGS) entry which is preliminary data.</text>
</comment>
<evidence type="ECO:0000256" key="1">
    <source>
        <dbReference type="SAM" id="MobiDB-lite"/>
    </source>
</evidence>
<proteinExistence type="predicted"/>
<protein>
    <submittedName>
        <fullName evidence="2">Uncharacterized protein</fullName>
    </submittedName>
</protein>
<feature type="compositionally biased region" description="Acidic residues" evidence="1">
    <location>
        <begin position="81"/>
        <end position="92"/>
    </location>
</feature>
<evidence type="ECO:0000313" key="2">
    <source>
        <dbReference type="EMBL" id="GAA3829081.1"/>
    </source>
</evidence>
<organism evidence="2 3">
    <name type="scientific">Amycolatopsis tucumanensis</name>
    <dbReference type="NCBI Taxonomy" id="401106"/>
    <lineage>
        <taxon>Bacteria</taxon>
        <taxon>Bacillati</taxon>
        <taxon>Actinomycetota</taxon>
        <taxon>Actinomycetes</taxon>
        <taxon>Pseudonocardiales</taxon>
        <taxon>Pseudonocardiaceae</taxon>
        <taxon>Amycolatopsis</taxon>
    </lineage>
</organism>
<keyword evidence="3" id="KW-1185">Reference proteome</keyword>
<gene>
    <name evidence="2" type="ORF">GCM10022380_54570</name>
</gene>